<feature type="region of interest" description="Disordered" evidence="1">
    <location>
        <begin position="1"/>
        <end position="32"/>
    </location>
</feature>
<proteinExistence type="predicted"/>
<evidence type="ECO:0000256" key="1">
    <source>
        <dbReference type="SAM" id="MobiDB-lite"/>
    </source>
</evidence>
<evidence type="ECO:0000313" key="3">
    <source>
        <dbReference type="Proteomes" id="UP000887116"/>
    </source>
</evidence>
<comment type="caution">
    <text evidence="2">The sequence shown here is derived from an EMBL/GenBank/DDBJ whole genome shotgun (WGS) entry which is preliminary data.</text>
</comment>
<keyword evidence="3" id="KW-1185">Reference proteome</keyword>
<protein>
    <submittedName>
        <fullName evidence="2">Uncharacterized protein</fullName>
    </submittedName>
</protein>
<evidence type="ECO:0000313" key="2">
    <source>
        <dbReference type="EMBL" id="GFQ89895.1"/>
    </source>
</evidence>
<name>A0A8X6J3G4_TRICU</name>
<gene>
    <name evidence="2" type="ORF">TNCT_94781</name>
</gene>
<reference evidence="2" key="1">
    <citation type="submission" date="2020-07" db="EMBL/GenBank/DDBJ databases">
        <title>Multicomponent nature underlies the extraordinary mechanical properties of spider dragline silk.</title>
        <authorList>
            <person name="Kono N."/>
            <person name="Nakamura H."/>
            <person name="Mori M."/>
            <person name="Yoshida Y."/>
            <person name="Ohtoshi R."/>
            <person name="Malay A.D."/>
            <person name="Moran D.A.P."/>
            <person name="Tomita M."/>
            <person name="Numata K."/>
            <person name="Arakawa K."/>
        </authorList>
    </citation>
    <scope>NUCLEOTIDE SEQUENCE</scope>
</reference>
<organism evidence="2 3">
    <name type="scientific">Trichonephila clavata</name>
    <name type="common">Joro spider</name>
    <name type="synonym">Nephila clavata</name>
    <dbReference type="NCBI Taxonomy" id="2740835"/>
    <lineage>
        <taxon>Eukaryota</taxon>
        <taxon>Metazoa</taxon>
        <taxon>Ecdysozoa</taxon>
        <taxon>Arthropoda</taxon>
        <taxon>Chelicerata</taxon>
        <taxon>Arachnida</taxon>
        <taxon>Araneae</taxon>
        <taxon>Araneomorphae</taxon>
        <taxon>Entelegynae</taxon>
        <taxon>Araneoidea</taxon>
        <taxon>Nephilidae</taxon>
        <taxon>Trichonephila</taxon>
    </lineage>
</organism>
<dbReference type="EMBL" id="BMAO01033489">
    <property type="protein sequence ID" value="GFQ89895.1"/>
    <property type="molecule type" value="Genomic_DNA"/>
</dbReference>
<dbReference type="AlphaFoldDB" id="A0A8X6J3G4"/>
<accession>A0A8X6J3G4</accession>
<dbReference type="Proteomes" id="UP000887116">
    <property type="component" value="Unassembled WGS sequence"/>
</dbReference>
<dbReference type="OrthoDB" id="10468180at2759"/>
<feature type="compositionally biased region" description="Polar residues" evidence="1">
    <location>
        <begin position="22"/>
        <end position="31"/>
    </location>
</feature>
<sequence length="82" mass="9491">MYMSTKEPESVPLKCKNKKLKSNGSRKNANKLSYRDENQALAEEKNAFLRQLDFLNSIILDMKLKRLDNTKVLILHPQQLAS</sequence>